<dbReference type="RefSeq" id="WP_303302593.1">
    <property type="nucleotide sequence ID" value="NZ_BAABDA010000055.1"/>
</dbReference>
<dbReference type="CDD" id="cd00161">
    <property type="entry name" value="beta-trefoil_Ricin-like"/>
    <property type="match status" value="1"/>
</dbReference>
<proteinExistence type="predicted"/>
<evidence type="ECO:0000256" key="1">
    <source>
        <dbReference type="SAM" id="SignalP"/>
    </source>
</evidence>
<dbReference type="SUPFAM" id="SSF50370">
    <property type="entry name" value="Ricin B-like lectins"/>
    <property type="match status" value="1"/>
</dbReference>
<dbReference type="EMBL" id="JAUOEL010000005">
    <property type="protein sequence ID" value="MDO5975395.1"/>
    <property type="molecule type" value="Genomic_DNA"/>
</dbReference>
<evidence type="ECO:0000313" key="4">
    <source>
        <dbReference type="Proteomes" id="UP001176806"/>
    </source>
</evidence>
<dbReference type="Proteomes" id="UP001176806">
    <property type="component" value="Unassembled WGS sequence"/>
</dbReference>
<accession>A0ABT8WQF2</accession>
<protein>
    <submittedName>
        <fullName evidence="3">RICIN domain-containing protein</fullName>
    </submittedName>
</protein>
<dbReference type="Pfam" id="PF14200">
    <property type="entry name" value="RicinB_lectin_2"/>
    <property type="match status" value="1"/>
</dbReference>
<dbReference type="SUPFAM" id="SSF51445">
    <property type="entry name" value="(Trans)glycosidases"/>
    <property type="match status" value="1"/>
</dbReference>
<dbReference type="Gene3D" id="2.80.10.50">
    <property type="match status" value="1"/>
</dbReference>
<dbReference type="InterPro" id="IPR035992">
    <property type="entry name" value="Ricin_B-like_lectins"/>
</dbReference>
<name>A0ABT8WQF2_9FLAO</name>
<keyword evidence="4" id="KW-1185">Reference proteome</keyword>
<feature type="domain" description="Ricin B lectin" evidence="2">
    <location>
        <begin position="330"/>
        <end position="397"/>
    </location>
</feature>
<feature type="chain" id="PRO_5046509541" evidence="1">
    <location>
        <begin position="28"/>
        <end position="477"/>
    </location>
</feature>
<reference evidence="3" key="1">
    <citation type="submission" date="2023-07" db="EMBL/GenBank/DDBJ databases">
        <title>Two novel species in the genus Flavivirga.</title>
        <authorList>
            <person name="Kwon K."/>
        </authorList>
    </citation>
    <scope>NUCLEOTIDE SEQUENCE</scope>
    <source>
        <strain evidence="3">KACC 14158</strain>
    </source>
</reference>
<feature type="signal peptide" evidence="1">
    <location>
        <begin position="1"/>
        <end position="27"/>
    </location>
</feature>
<dbReference type="InterPro" id="IPR017853">
    <property type="entry name" value="GH"/>
</dbReference>
<dbReference type="PROSITE" id="PS51257">
    <property type="entry name" value="PROKAR_LIPOPROTEIN"/>
    <property type="match status" value="1"/>
</dbReference>
<evidence type="ECO:0000259" key="2">
    <source>
        <dbReference type="Pfam" id="PF14200"/>
    </source>
</evidence>
<keyword evidence="1" id="KW-0732">Signal</keyword>
<gene>
    <name evidence="3" type="ORF">Q4Q40_14455</name>
</gene>
<sequence length="477" mass="52753">MLKIKQKRSIHLLVILALLTYSCSTLTDNEIDNEELVESEESVENVLNLTVSSSSSLTASSSSGHHYVGNLEYVLGDVKQAQITNAYNTTSKIDNALDGFEEMGVNGIRIAIFADGVNPNETMYNYFYNEAKSRGFKIFANPAQGGGGARIANGILNGTITSVKNTASKNALVARIKAFAQQYECDWISPFNEDGRPGNIWYSGQMNNIYSELSGQLNGADLVGSCDWGIQSGLLSLQQTTMKNYISVATTHNLGFEHSLWPNYIAEAGSLPVWDSETNSHQKFPNLSTRIVAAIDAGVDGIVIYDSWKTISLTTGDLNADGQEFKDTFTQYYFIENKQSGDRIKPYSNGTSGTLIVQAPSSYSGNFTQWEIVPTDNGYVRFRNRGSKMYFRPTNNNSYSNIYGVNSFSGTAAFVQWRIDDIDNTYSYVVNRSSGKKMRSINGNDLSTHSNESDIRINQVPSSWTGDATRWRFVEAN</sequence>
<dbReference type="InterPro" id="IPR000772">
    <property type="entry name" value="Ricin_B_lectin"/>
</dbReference>
<organism evidence="3 4">
    <name type="scientific">Flavivirga jejuensis</name>
    <dbReference type="NCBI Taxonomy" id="870487"/>
    <lineage>
        <taxon>Bacteria</taxon>
        <taxon>Pseudomonadati</taxon>
        <taxon>Bacteroidota</taxon>
        <taxon>Flavobacteriia</taxon>
        <taxon>Flavobacteriales</taxon>
        <taxon>Flavobacteriaceae</taxon>
        <taxon>Flavivirga</taxon>
    </lineage>
</organism>
<comment type="caution">
    <text evidence="3">The sequence shown here is derived from an EMBL/GenBank/DDBJ whole genome shotgun (WGS) entry which is preliminary data.</text>
</comment>
<evidence type="ECO:0000313" key="3">
    <source>
        <dbReference type="EMBL" id="MDO5975395.1"/>
    </source>
</evidence>